<accession>A0A1M5LLK1</accession>
<dbReference type="PANTHER" id="PTHR43553">
    <property type="entry name" value="HEAVY METAL TRANSPORTER"/>
    <property type="match status" value="1"/>
</dbReference>
<dbReference type="InterPro" id="IPR003439">
    <property type="entry name" value="ABC_transporter-like_ATP-bd"/>
</dbReference>
<evidence type="ECO:0000313" key="5">
    <source>
        <dbReference type="EMBL" id="SHG65941.1"/>
    </source>
</evidence>
<gene>
    <name evidence="5" type="ORF">SAMN05216361_2711</name>
</gene>
<dbReference type="GO" id="GO:0005524">
    <property type="term" value="F:ATP binding"/>
    <property type="evidence" value="ECO:0007669"/>
    <property type="project" value="UniProtKB-KW"/>
</dbReference>
<dbReference type="Proteomes" id="UP000184520">
    <property type="component" value="Unassembled WGS sequence"/>
</dbReference>
<evidence type="ECO:0000256" key="2">
    <source>
        <dbReference type="ARBA" id="ARBA00022741"/>
    </source>
</evidence>
<dbReference type="PROSITE" id="PS00211">
    <property type="entry name" value="ABC_TRANSPORTER_1"/>
    <property type="match status" value="1"/>
</dbReference>
<keyword evidence="2" id="KW-0547">Nucleotide-binding</keyword>
<dbReference type="GO" id="GO:0042626">
    <property type="term" value="F:ATPase-coupled transmembrane transporter activity"/>
    <property type="evidence" value="ECO:0007669"/>
    <property type="project" value="TreeGrafter"/>
</dbReference>
<dbReference type="PROSITE" id="PS50893">
    <property type="entry name" value="ABC_TRANSPORTER_2"/>
    <property type="match status" value="2"/>
</dbReference>
<feature type="domain" description="ABC transporter" evidence="4">
    <location>
        <begin position="3"/>
        <end position="235"/>
    </location>
</feature>
<proteinExistence type="predicted"/>
<dbReference type="EMBL" id="FQWD01000004">
    <property type="protein sequence ID" value="SHG65941.1"/>
    <property type="molecule type" value="Genomic_DNA"/>
</dbReference>
<dbReference type="RefSeq" id="WP_073323321.1">
    <property type="nucleotide sequence ID" value="NZ_FQWD01000004.1"/>
</dbReference>
<dbReference type="Pfam" id="PF00005">
    <property type="entry name" value="ABC_tran"/>
    <property type="match status" value="2"/>
</dbReference>
<dbReference type="InterPro" id="IPR027417">
    <property type="entry name" value="P-loop_NTPase"/>
</dbReference>
<evidence type="ECO:0000313" key="6">
    <source>
        <dbReference type="Proteomes" id="UP000184520"/>
    </source>
</evidence>
<reference evidence="6" key="1">
    <citation type="submission" date="2016-11" db="EMBL/GenBank/DDBJ databases">
        <authorList>
            <person name="Varghese N."/>
            <person name="Submissions S."/>
        </authorList>
    </citation>
    <scope>NUCLEOTIDE SEQUENCE [LARGE SCALE GENOMIC DNA]</scope>
    <source>
        <strain evidence="6">CGMCC 1.8995</strain>
    </source>
</reference>
<evidence type="ECO:0000256" key="1">
    <source>
        <dbReference type="ARBA" id="ARBA00022448"/>
    </source>
</evidence>
<name>A0A1M5LLK1_9ALTE</name>
<dbReference type="NCBIfam" id="NF008186">
    <property type="entry name" value="PRK10938.1"/>
    <property type="match status" value="1"/>
</dbReference>
<evidence type="ECO:0000259" key="4">
    <source>
        <dbReference type="PROSITE" id="PS50893"/>
    </source>
</evidence>
<dbReference type="OrthoDB" id="9805029at2"/>
<feature type="domain" description="ABC transporter" evidence="4">
    <location>
        <begin position="263"/>
        <end position="482"/>
    </location>
</feature>
<dbReference type="InterPro" id="IPR050095">
    <property type="entry name" value="ECF_ABC_transporter_ATP-bd"/>
</dbReference>
<dbReference type="SUPFAM" id="SSF52540">
    <property type="entry name" value="P-loop containing nucleoside triphosphate hydrolases"/>
    <property type="match status" value="2"/>
</dbReference>
<dbReference type="Gene3D" id="3.40.50.300">
    <property type="entry name" value="P-loop containing nucleotide triphosphate hydrolases"/>
    <property type="match status" value="2"/>
</dbReference>
<protein>
    <submittedName>
        <fullName evidence="5">Molybdate transport system ATP-binding protein</fullName>
    </submittedName>
</protein>
<keyword evidence="1" id="KW-0813">Transport</keyword>
<dbReference type="GO" id="GO:0016887">
    <property type="term" value="F:ATP hydrolysis activity"/>
    <property type="evidence" value="ECO:0007669"/>
    <property type="project" value="InterPro"/>
</dbReference>
<dbReference type="InterPro" id="IPR017871">
    <property type="entry name" value="ABC_transporter-like_CS"/>
</dbReference>
<dbReference type="STRING" id="634436.SAMN05216361_2711"/>
<dbReference type="GO" id="GO:0043190">
    <property type="term" value="C:ATP-binding cassette (ABC) transporter complex"/>
    <property type="evidence" value="ECO:0007669"/>
    <property type="project" value="TreeGrafter"/>
</dbReference>
<sequence length="482" mass="53233">MSIHLSDCQVKLAPSFSFSVPSLRITEGQHLVITGFNGSGKSSLAAVIAGVGELQSGSRNVPDSMGWVSVAQQQAIIDAERKKDDADILDVVPTPSTARQIALQHNDEPNDVQRQALTELAELLCITALLDRAFLSLSTGETRKVLLLQQLLDAPDWLILDEPYDGLDVESVDRLAEYLDGLAKRCTMILVINRLSELPQWAGKLVFMQNNQISWQSEGDSLTDGDRGHIKQILHIQHQVSALPPADSDNRAPVLADRDAPLVKLVNGNVTWGDNTVFDALNWEIYPGQHWQISGPNGSGKTCLLTLITGDNPLCYRNDLTVFGYKRGSGESIWDIKQHLGIVSNSLHLQYRVNCSLLDVILSGYYDSIGLYQQPTLAQRKLATAWLETIDMSAQAKTPFQSLSFGDQRLALIARAMVKHPSLLILDEPCNGLDDANRVKILAMVNLLARQGDTTLLYVNHHTEDRIDAIEHCLDMRDFAIT</sequence>
<dbReference type="SMART" id="SM00382">
    <property type="entry name" value="AAA"/>
    <property type="match status" value="2"/>
</dbReference>
<keyword evidence="6" id="KW-1185">Reference proteome</keyword>
<dbReference type="PANTHER" id="PTHR43553:SF3">
    <property type="entry name" value="ABC TRANSPORTER ATP-BINDING PROTEIN MODF"/>
    <property type="match status" value="1"/>
</dbReference>
<dbReference type="AlphaFoldDB" id="A0A1M5LLK1"/>
<keyword evidence="3 5" id="KW-0067">ATP-binding</keyword>
<dbReference type="InterPro" id="IPR003593">
    <property type="entry name" value="AAA+_ATPase"/>
</dbReference>
<organism evidence="5 6">
    <name type="scientific">Marisediminitalea aggregata</name>
    <dbReference type="NCBI Taxonomy" id="634436"/>
    <lineage>
        <taxon>Bacteria</taxon>
        <taxon>Pseudomonadati</taxon>
        <taxon>Pseudomonadota</taxon>
        <taxon>Gammaproteobacteria</taxon>
        <taxon>Alteromonadales</taxon>
        <taxon>Alteromonadaceae</taxon>
        <taxon>Marisediminitalea</taxon>
    </lineage>
</organism>
<evidence type="ECO:0000256" key="3">
    <source>
        <dbReference type="ARBA" id="ARBA00022840"/>
    </source>
</evidence>